<name>E0DIG2_9CORY</name>
<comment type="caution">
    <text evidence="1">The sequence shown here is derived from an EMBL/GenBank/DDBJ whole genome shotgun (WGS) entry which is preliminary data.</text>
</comment>
<accession>E0DIG2</accession>
<gene>
    <name evidence="1" type="ORF">HMPREF0299_5473</name>
</gene>
<dbReference type="EMBL" id="ACSH02000008">
    <property type="protein sequence ID" value="EFM47973.1"/>
    <property type="molecule type" value="Genomic_DNA"/>
</dbReference>
<reference evidence="1" key="1">
    <citation type="submission" date="2010-08" db="EMBL/GenBank/DDBJ databases">
        <authorList>
            <person name="Harkins D.M."/>
            <person name="Madupu R."/>
            <person name="Durkin A.S."/>
            <person name="Torralba M."/>
            <person name="Methe B."/>
            <person name="Sutton G.G."/>
            <person name="Nelson K.E."/>
        </authorList>
    </citation>
    <scope>NUCLEOTIDE SEQUENCE [LARGE SCALE GENOMIC DNA]</scope>
    <source>
        <strain evidence="1">ATCC 14266</strain>
    </source>
</reference>
<proteinExistence type="predicted"/>
<dbReference type="AlphaFoldDB" id="E0DIG2"/>
<organism evidence="1 2">
    <name type="scientific">Corynebacterium matruchotii ATCC 14266</name>
    <dbReference type="NCBI Taxonomy" id="553207"/>
    <lineage>
        <taxon>Bacteria</taxon>
        <taxon>Bacillati</taxon>
        <taxon>Actinomycetota</taxon>
        <taxon>Actinomycetes</taxon>
        <taxon>Mycobacteriales</taxon>
        <taxon>Corynebacteriaceae</taxon>
        <taxon>Corynebacterium</taxon>
    </lineage>
</organism>
<evidence type="ECO:0000313" key="2">
    <source>
        <dbReference type="Proteomes" id="UP000004218"/>
    </source>
</evidence>
<sequence>MKRSKPSQNTKICAMILLRMAKIYSKNLTNAAGRKTALPYDTTNA</sequence>
<dbReference type="Proteomes" id="UP000004218">
    <property type="component" value="Unassembled WGS sequence"/>
</dbReference>
<evidence type="ECO:0000313" key="1">
    <source>
        <dbReference type="EMBL" id="EFM47973.1"/>
    </source>
</evidence>
<keyword evidence="2" id="KW-1185">Reference proteome</keyword>
<protein>
    <submittedName>
        <fullName evidence="1">Uncharacterized protein</fullName>
    </submittedName>
</protein>
<dbReference type="STRING" id="553207.HMPREF0299_5473"/>